<dbReference type="Pfam" id="PF13564">
    <property type="entry name" value="DoxX_2"/>
    <property type="match status" value="1"/>
</dbReference>
<keyword evidence="2 5" id="KW-0812">Transmembrane</keyword>
<dbReference type="GO" id="GO:0016020">
    <property type="term" value="C:membrane"/>
    <property type="evidence" value="ECO:0007669"/>
    <property type="project" value="UniProtKB-SubCell"/>
</dbReference>
<proteinExistence type="predicted"/>
<evidence type="ECO:0000256" key="3">
    <source>
        <dbReference type="ARBA" id="ARBA00022989"/>
    </source>
</evidence>
<dbReference type="Proteomes" id="UP000295573">
    <property type="component" value="Unassembled WGS sequence"/>
</dbReference>
<evidence type="ECO:0000256" key="1">
    <source>
        <dbReference type="ARBA" id="ARBA00004141"/>
    </source>
</evidence>
<evidence type="ECO:0000256" key="5">
    <source>
        <dbReference type="SAM" id="Phobius"/>
    </source>
</evidence>
<evidence type="ECO:0000313" key="7">
    <source>
        <dbReference type="Proteomes" id="UP000295573"/>
    </source>
</evidence>
<evidence type="ECO:0000256" key="4">
    <source>
        <dbReference type="ARBA" id="ARBA00023136"/>
    </source>
</evidence>
<comment type="subcellular location">
    <subcellularLocation>
        <location evidence="1">Membrane</location>
        <topology evidence="1">Multi-pass membrane protein</topology>
    </subcellularLocation>
</comment>
<dbReference type="OrthoDB" id="3790625at2"/>
<dbReference type="AlphaFoldDB" id="A0A4R2I4W4"/>
<gene>
    <name evidence="6" type="ORF">EV646_11919</name>
</gene>
<sequence length="119" mass="12458">MNIALWIIASLLAVASLAGGAVKLAQPREKLAAVGWGWVNDFGDGTVKTIGTLEILASVGLVLPALLDIAPVLVPLTAVCLVLLMLGAMITHVRRHEAQLIVVNLVIVALAGFVAWGRF</sequence>
<dbReference type="RefSeq" id="WP_132157190.1">
    <property type="nucleotide sequence ID" value="NZ_SLWR01000019.1"/>
</dbReference>
<keyword evidence="4 5" id="KW-0472">Membrane</keyword>
<keyword evidence="7" id="KW-1185">Reference proteome</keyword>
<evidence type="ECO:0000313" key="6">
    <source>
        <dbReference type="EMBL" id="TCO38977.1"/>
    </source>
</evidence>
<comment type="caution">
    <text evidence="6">The sequence shown here is derived from an EMBL/GenBank/DDBJ whole genome shotgun (WGS) entry which is preliminary data.</text>
</comment>
<evidence type="ECO:0000256" key="2">
    <source>
        <dbReference type="ARBA" id="ARBA00022692"/>
    </source>
</evidence>
<dbReference type="InterPro" id="IPR032808">
    <property type="entry name" value="DoxX"/>
</dbReference>
<organism evidence="6 7">
    <name type="scientific">Kribbella antiqua</name>
    <dbReference type="NCBI Taxonomy" id="2512217"/>
    <lineage>
        <taxon>Bacteria</taxon>
        <taxon>Bacillati</taxon>
        <taxon>Actinomycetota</taxon>
        <taxon>Actinomycetes</taxon>
        <taxon>Propionibacteriales</taxon>
        <taxon>Kribbellaceae</taxon>
        <taxon>Kribbella</taxon>
    </lineage>
</organism>
<reference evidence="6 7" key="1">
    <citation type="journal article" date="2015" name="Stand. Genomic Sci.">
        <title>Genomic Encyclopedia of Bacterial and Archaeal Type Strains, Phase III: the genomes of soil and plant-associated and newly described type strains.</title>
        <authorList>
            <person name="Whitman W.B."/>
            <person name="Woyke T."/>
            <person name="Klenk H.P."/>
            <person name="Zhou Y."/>
            <person name="Lilburn T.G."/>
            <person name="Beck B.J."/>
            <person name="De Vos P."/>
            <person name="Vandamme P."/>
            <person name="Eisen J.A."/>
            <person name="Garrity G."/>
            <person name="Hugenholtz P."/>
            <person name="Kyrpides N.C."/>
        </authorList>
    </citation>
    <scope>NUCLEOTIDE SEQUENCE [LARGE SCALE GENOMIC DNA]</scope>
    <source>
        <strain evidence="6 7">VKM Ac-2541</strain>
    </source>
</reference>
<keyword evidence="3 5" id="KW-1133">Transmembrane helix</keyword>
<dbReference type="EMBL" id="SLWR01000019">
    <property type="protein sequence ID" value="TCO38977.1"/>
    <property type="molecule type" value="Genomic_DNA"/>
</dbReference>
<name>A0A4R2I4W4_9ACTN</name>
<accession>A0A4R2I4W4</accession>
<protein>
    <submittedName>
        <fullName evidence="6">DoxX-like protein</fullName>
    </submittedName>
</protein>
<feature type="transmembrane region" description="Helical" evidence="5">
    <location>
        <begin position="98"/>
        <end position="116"/>
    </location>
</feature>
<feature type="transmembrane region" description="Helical" evidence="5">
    <location>
        <begin position="61"/>
        <end position="86"/>
    </location>
</feature>